<feature type="signal peptide" evidence="1">
    <location>
        <begin position="1"/>
        <end position="21"/>
    </location>
</feature>
<evidence type="ECO:0000313" key="2">
    <source>
        <dbReference type="EMBL" id="SFB06104.1"/>
    </source>
</evidence>
<evidence type="ECO:0000313" key="3">
    <source>
        <dbReference type="Proteomes" id="UP000198796"/>
    </source>
</evidence>
<evidence type="ECO:0000256" key="1">
    <source>
        <dbReference type="SAM" id="SignalP"/>
    </source>
</evidence>
<organism evidence="2 3">
    <name type="scientific">Poseidonocella pacifica</name>
    <dbReference type="NCBI Taxonomy" id="871651"/>
    <lineage>
        <taxon>Bacteria</taxon>
        <taxon>Pseudomonadati</taxon>
        <taxon>Pseudomonadota</taxon>
        <taxon>Alphaproteobacteria</taxon>
        <taxon>Rhodobacterales</taxon>
        <taxon>Roseobacteraceae</taxon>
        <taxon>Poseidonocella</taxon>
    </lineage>
</organism>
<dbReference type="AlphaFoldDB" id="A0A1I0XYW9"/>
<keyword evidence="3" id="KW-1185">Reference proteome</keyword>
<dbReference type="RefSeq" id="WP_092065673.1">
    <property type="nucleotide sequence ID" value="NZ_FOJU01000004.1"/>
</dbReference>
<feature type="chain" id="PRO_5011549065" evidence="1">
    <location>
        <begin position="22"/>
        <end position="109"/>
    </location>
</feature>
<sequence length="109" mass="9642">MKKLVLAAFAASTIAAAPAMADNAAPVADPFISTQTTGGAVPVGAGSAGGVGVTAGGAVAGGATAAGLGGLAALGATFAAPLAIGGVFAAITVAATSSDVSATPATGTD</sequence>
<name>A0A1I0XYW9_9RHOB</name>
<reference evidence="2 3" key="1">
    <citation type="submission" date="2016-10" db="EMBL/GenBank/DDBJ databases">
        <authorList>
            <person name="de Groot N.N."/>
        </authorList>
    </citation>
    <scope>NUCLEOTIDE SEQUENCE [LARGE SCALE GENOMIC DNA]</scope>
    <source>
        <strain evidence="2 3">DSM 29316</strain>
    </source>
</reference>
<accession>A0A1I0XYW9</accession>
<dbReference type="Proteomes" id="UP000198796">
    <property type="component" value="Unassembled WGS sequence"/>
</dbReference>
<protein>
    <submittedName>
        <fullName evidence="2">Uncharacterized protein</fullName>
    </submittedName>
</protein>
<dbReference type="EMBL" id="FOJU01000004">
    <property type="protein sequence ID" value="SFB06104.1"/>
    <property type="molecule type" value="Genomic_DNA"/>
</dbReference>
<proteinExistence type="predicted"/>
<keyword evidence="1" id="KW-0732">Signal</keyword>
<gene>
    <name evidence="2" type="ORF">SAMN05421688_2656</name>
</gene>